<organism evidence="1 2">
    <name type="scientific">Candidatus Paralactobacillus gallistercoris</name>
    <dbReference type="NCBI Taxonomy" id="2838724"/>
    <lineage>
        <taxon>Bacteria</taxon>
        <taxon>Bacillati</taxon>
        <taxon>Bacillota</taxon>
        <taxon>Bacilli</taxon>
        <taxon>Lactobacillales</taxon>
        <taxon>Lactobacillaceae</taxon>
        <taxon>Lactobacillus</taxon>
    </lineage>
</organism>
<dbReference type="GO" id="GO:0008408">
    <property type="term" value="F:3'-5' exonuclease activity"/>
    <property type="evidence" value="ECO:0007669"/>
    <property type="project" value="InterPro"/>
</dbReference>
<dbReference type="InterPro" id="IPR050238">
    <property type="entry name" value="DNA_Rep/Repair_Clamp_Loader"/>
</dbReference>
<dbReference type="NCBIfam" id="TIGR00678">
    <property type="entry name" value="holB"/>
    <property type="match status" value="1"/>
</dbReference>
<dbReference type="InterPro" id="IPR027417">
    <property type="entry name" value="P-loop_NTPase"/>
</dbReference>
<dbReference type="AlphaFoldDB" id="A0A948TJM1"/>
<evidence type="ECO:0000313" key="1">
    <source>
        <dbReference type="EMBL" id="MBU3851840.1"/>
    </source>
</evidence>
<evidence type="ECO:0000313" key="2">
    <source>
        <dbReference type="Proteomes" id="UP000777303"/>
    </source>
</evidence>
<name>A0A948TJM1_9LACO</name>
<accession>A0A948TJM1</accession>
<keyword evidence="1" id="KW-0548">Nucleotidyltransferase</keyword>
<dbReference type="Pfam" id="PF13177">
    <property type="entry name" value="DNA_pol3_delta2"/>
    <property type="match status" value="1"/>
</dbReference>
<sequence>MNDYDITHLQPQLVQRFQQIIAQEQLSHAYLFSGPLGSGEAKMAQWLAMRLLCPHVNAAGMPCGHCRICQQILQGDHPDVLTLKPSGQTIKVDDIRWLKSEVNKSGMESDRRIFIIEDADKMNSSAANSLLKVLEEPVSNVLILLLTHAKEKILPTIISRVQTILFKPLAPQRLLAQWQQQLPRAQAQLLVHLTSDLATAQALSQDDDFQQQIIQLWNWLQKIAKHDDEAFPFVQMQLMPLLKDKAGQQRFLSLVAFALQDILLSRWQDDYDVIFSDYQSVINDWLCKYNQNQLLQQVEALLQAQREFKINVGFQNILESLTLKMLTV</sequence>
<gene>
    <name evidence="1" type="primary">holB</name>
    <name evidence="1" type="ORF">H9901_03980</name>
</gene>
<reference evidence="1" key="1">
    <citation type="journal article" date="2021" name="PeerJ">
        <title>Extensive microbial diversity within the chicken gut microbiome revealed by metagenomics and culture.</title>
        <authorList>
            <person name="Gilroy R."/>
            <person name="Ravi A."/>
            <person name="Getino M."/>
            <person name="Pursley I."/>
            <person name="Horton D.L."/>
            <person name="Alikhan N.F."/>
            <person name="Baker D."/>
            <person name="Gharbi K."/>
            <person name="Hall N."/>
            <person name="Watson M."/>
            <person name="Adriaenssens E.M."/>
            <person name="Foster-Nyarko E."/>
            <person name="Jarju S."/>
            <person name="Secka A."/>
            <person name="Antonio M."/>
            <person name="Oren A."/>
            <person name="Chaudhuri R.R."/>
            <person name="La Ragione R."/>
            <person name="Hildebrand F."/>
            <person name="Pallen M.J."/>
        </authorList>
    </citation>
    <scope>NUCLEOTIDE SEQUENCE</scope>
    <source>
        <strain evidence="1">F6-6636</strain>
    </source>
</reference>
<dbReference type="SUPFAM" id="SSF52540">
    <property type="entry name" value="P-loop containing nucleoside triphosphate hydrolases"/>
    <property type="match status" value="1"/>
</dbReference>
<dbReference type="PANTHER" id="PTHR11669">
    <property type="entry name" value="REPLICATION FACTOR C / DNA POLYMERASE III GAMMA-TAU SUBUNIT"/>
    <property type="match status" value="1"/>
</dbReference>
<protein>
    <submittedName>
        <fullName evidence="1">DNA polymerase III subunit delta</fullName>
        <ecNumber evidence="1">2.7.7.7</ecNumber>
    </submittedName>
</protein>
<keyword evidence="1" id="KW-0808">Transferase</keyword>
<dbReference type="PANTHER" id="PTHR11669:SF8">
    <property type="entry name" value="DNA POLYMERASE III SUBUNIT DELTA"/>
    <property type="match status" value="1"/>
</dbReference>
<dbReference type="Proteomes" id="UP000777303">
    <property type="component" value="Unassembled WGS sequence"/>
</dbReference>
<proteinExistence type="predicted"/>
<dbReference type="FunFam" id="3.40.50.300:FF:001255">
    <property type="entry name" value="DNA polymerase III subunit delta"/>
    <property type="match status" value="1"/>
</dbReference>
<dbReference type="EMBL" id="JAHLFS010000051">
    <property type="protein sequence ID" value="MBU3851840.1"/>
    <property type="molecule type" value="Genomic_DNA"/>
</dbReference>
<dbReference type="EC" id="2.7.7.7" evidence="1"/>
<dbReference type="InterPro" id="IPR004622">
    <property type="entry name" value="DNA_pol_HolB"/>
</dbReference>
<dbReference type="GO" id="GO:0003887">
    <property type="term" value="F:DNA-directed DNA polymerase activity"/>
    <property type="evidence" value="ECO:0007669"/>
    <property type="project" value="UniProtKB-EC"/>
</dbReference>
<reference evidence="1" key="2">
    <citation type="submission" date="2021-04" db="EMBL/GenBank/DDBJ databases">
        <authorList>
            <person name="Gilroy R."/>
        </authorList>
    </citation>
    <scope>NUCLEOTIDE SEQUENCE</scope>
    <source>
        <strain evidence="1">F6-6636</strain>
    </source>
</reference>
<dbReference type="Gene3D" id="3.40.50.300">
    <property type="entry name" value="P-loop containing nucleotide triphosphate hydrolases"/>
    <property type="match status" value="1"/>
</dbReference>
<comment type="caution">
    <text evidence="1">The sequence shown here is derived from an EMBL/GenBank/DDBJ whole genome shotgun (WGS) entry which is preliminary data.</text>
</comment>
<dbReference type="GO" id="GO:0006261">
    <property type="term" value="P:DNA-templated DNA replication"/>
    <property type="evidence" value="ECO:0007669"/>
    <property type="project" value="TreeGrafter"/>
</dbReference>